<reference evidence="1" key="2">
    <citation type="submission" date="2020-05" db="UniProtKB">
        <authorList>
            <consortium name="EnsemblMetazoa"/>
        </authorList>
    </citation>
    <scope>IDENTIFICATION</scope>
    <source>
        <strain evidence="1">IAEA</strain>
    </source>
</reference>
<dbReference type="EnsemblMetazoa" id="GPAI012462-RA">
    <property type="protein sequence ID" value="GPAI012462-PA"/>
    <property type="gene ID" value="GPAI012462"/>
</dbReference>
<keyword evidence="2" id="KW-1185">Reference proteome</keyword>
<reference evidence="2" key="1">
    <citation type="submission" date="2014-03" db="EMBL/GenBank/DDBJ databases">
        <authorList>
            <person name="Aksoy S."/>
            <person name="Warren W."/>
            <person name="Wilson R.K."/>
        </authorList>
    </citation>
    <scope>NUCLEOTIDE SEQUENCE [LARGE SCALE GENOMIC DNA]</scope>
    <source>
        <strain evidence="2">IAEA</strain>
    </source>
</reference>
<accession>A0A1A9ZET8</accession>
<protein>
    <submittedName>
        <fullName evidence="1">Uncharacterized protein</fullName>
    </submittedName>
</protein>
<dbReference type="Proteomes" id="UP000092445">
    <property type="component" value="Unassembled WGS sequence"/>
</dbReference>
<proteinExistence type="predicted"/>
<dbReference type="VEuPathDB" id="VectorBase:GPAI012462"/>
<evidence type="ECO:0000313" key="1">
    <source>
        <dbReference type="EnsemblMetazoa" id="GPAI012462-PA"/>
    </source>
</evidence>
<name>A0A1A9ZET8_GLOPL</name>
<evidence type="ECO:0000313" key="2">
    <source>
        <dbReference type="Proteomes" id="UP000092445"/>
    </source>
</evidence>
<sequence length="130" mass="14829">MNNSAFLSNNHYTAYQIIPIDNFHAQNTFLALMHILIKTITMAVQIYNSIVDYAGNASLDKLMCEALVHLYPLETYYYISSQDNDDNDELWSEIIKLLQHQAADGFQNIRSKLNANASVPCILYLNPNII</sequence>
<dbReference type="AlphaFoldDB" id="A0A1A9ZET8"/>
<organism evidence="1 2">
    <name type="scientific">Glossina pallidipes</name>
    <name type="common">Tsetse fly</name>
    <dbReference type="NCBI Taxonomy" id="7398"/>
    <lineage>
        <taxon>Eukaryota</taxon>
        <taxon>Metazoa</taxon>
        <taxon>Ecdysozoa</taxon>
        <taxon>Arthropoda</taxon>
        <taxon>Hexapoda</taxon>
        <taxon>Insecta</taxon>
        <taxon>Pterygota</taxon>
        <taxon>Neoptera</taxon>
        <taxon>Endopterygota</taxon>
        <taxon>Diptera</taxon>
        <taxon>Brachycera</taxon>
        <taxon>Muscomorpha</taxon>
        <taxon>Hippoboscoidea</taxon>
        <taxon>Glossinidae</taxon>
        <taxon>Glossina</taxon>
    </lineage>
</organism>